<keyword evidence="8" id="KW-1185">Reference proteome</keyword>
<dbReference type="InterPro" id="IPR017853">
    <property type="entry name" value="GH"/>
</dbReference>
<feature type="domain" description="Glycoside hydrolase family 5 C-terminal" evidence="6">
    <location>
        <begin position="443"/>
        <end position="504"/>
    </location>
</feature>
<evidence type="ECO:0000313" key="7">
    <source>
        <dbReference type="EMBL" id="CAK8992158.1"/>
    </source>
</evidence>
<comment type="similarity">
    <text evidence="1">Belongs to the glycosyl hydrolase 5 (cellulase A) family.</text>
</comment>
<dbReference type="InterPro" id="IPR041036">
    <property type="entry name" value="GH5_C"/>
</dbReference>
<keyword evidence="2" id="KW-0378">Hydrolase</keyword>
<dbReference type="EMBL" id="CAXAMM010001492">
    <property type="protein sequence ID" value="CAK8992158.1"/>
    <property type="molecule type" value="Genomic_DNA"/>
</dbReference>
<evidence type="ECO:0000259" key="6">
    <source>
        <dbReference type="Pfam" id="PF18564"/>
    </source>
</evidence>
<dbReference type="InterPro" id="IPR052066">
    <property type="entry name" value="Glycosphingolipid_Hydrolases"/>
</dbReference>
<dbReference type="Gene3D" id="2.60.40.1180">
    <property type="entry name" value="Golgi alpha-mannosidase II"/>
    <property type="match status" value="1"/>
</dbReference>
<dbReference type="Pfam" id="PF18564">
    <property type="entry name" value="Glyco_hydro_5_C"/>
    <property type="match status" value="1"/>
</dbReference>
<gene>
    <name evidence="7" type="ORF">SCF082_LOCUS2973</name>
</gene>
<feature type="chain" id="PRO_5045431451" evidence="4">
    <location>
        <begin position="18"/>
        <end position="657"/>
    </location>
</feature>
<dbReference type="PANTHER" id="PTHR31308">
    <property type="match status" value="1"/>
</dbReference>
<proteinExistence type="inferred from homology"/>
<dbReference type="PANTHER" id="PTHR31308:SF3">
    <property type="entry name" value="ENDOGLYCOCERAMIDASE"/>
    <property type="match status" value="1"/>
</dbReference>
<evidence type="ECO:0000256" key="4">
    <source>
        <dbReference type="SAM" id="SignalP"/>
    </source>
</evidence>
<dbReference type="InterPro" id="IPR013780">
    <property type="entry name" value="Glyco_hydro_b"/>
</dbReference>
<dbReference type="Proteomes" id="UP001642464">
    <property type="component" value="Unassembled WGS sequence"/>
</dbReference>
<sequence length="657" mass="73320">MGLKLWVIFSLWQAASSAPLWVDELNHFRTRDGRVQIFHGVNVVQKNFPWHPSTGPFDPFSSLNAEDMANLQSWGFNVIRLGVMWPGVEPVEGQYNHTYLQVIRQLVDDLYSHGIWTIVDFHQDAFTERYCGEGVPDWLLPKLEPVQRSCVGWLPEVAKIFGQCKSFRDLNYSTDPKTGFPKTSDCLSIGFDQYSRTPEVVTSWGHFFSYDSVQQKFRSFWKTVVEALKNADGVLGYDLVNEPLNGDYFHDVHLLNPGEADRRLLEPLYASLGEVIHAIDSDAILMYEPAPFPDTLPAYLPLAGGVRPVGFNKGPGSNKTQALSYHIYSCGFATDKCNRKGDLPKPDCPVCDAMASSAVAQRSVDAQRLGGGVFLTEFGACSGSDSCLAEIARVTDRADQAFHSWAYWQFKYNHDITTVAGPEEGFYHLNGTLQSSKVAALSRTFAPTIAGAPRTMRFAHATGAFRLRYVPEEATKNLTTNIFLNERMHYPRGIQLHVLNGTARQLPNQVEVVADDSGGMVDVALVREHWGPLQGHFQSQGGGTVQWQMTSAATVEFELSAAESVTWWKQLKVISDHGEVLCDLQIQDGQPPARCSIPDSSAHELLFNYSLELWKAKALGIHKRVDVLSSTFCGPLLQRRMVFHWASDEASESEVMI</sequence>
<evidence type="ECO:0000313" key="8">
    <source>
        <dbReference type="Proteomes" id="UP001642464"/>
    </source>
</evidence>
<keyword evidence="3" id="KW-0326">Glycosidase</keyword>
<evidence type="ECO:0000256" key="1">
    <source>
        <dbReference type="ARBA" id="ARBA00005641"/>
    </source>
</evidence>
<evidence type="ECO:0000256" key="3">
    <source>
        <dbReference type="ARBA" id="ARBA00023295"/>
    </source>
</evidence>
<feature type="domain" description="Glycoside hydrolase family 5" evidence="5">
    <location>
        <begin position="64"/>
        <end position="128"/>
    </location>
</feature>
<dbReference type="InterPro" id="IPR018087">
    <property type="entry name" value="Glyco_hydro_5_CS"/>
</dbReference>
<dbReference type="SUPFAM" id="SSF51445">
    <property type="entry name" value="(Trans)glycosidases"/>
    <property type="match status" value="1"/>
</dbReference>
<keyword evidence="4" id="KW-0732">Signal</keyword>
<evidence type="ECO:0000259" key="5">
    <source>
        <dbReference type="Pfam" id="PF00150"/>
    </source>
</evidence>
<dbReference type="Pfam" id="PF00150">
    <property type="entry name" value="Cellulase"/>
    <property type="match status" value="2"/>
</dbReference>
<accession>A0ABP0HPL6</accession>
<feature type="signal peptide" evidence="4">
    <location>
        <begin position="1"/>
        <end position="17"/>
    </location>
</feature>
<comment type="caution">
    <text evidence="7">The sequence shown here is derived from an EMBL/GenBank/DDBJ whole genome shotgun (WGS) entry which is preliminary data.</text>
</comment>
<dbReference type="PROSITE" id="PS00659">
    <property type="entry name" value="GLYCOSYL_HYDROL_F5"/>
    <property type="match status" value="1"/>
</dbReference>
<feature type="domain" description="Glycoside hydrolase family 5" evidence="5">
    <location>
        <begin position="210"/>
        <end position="413"/>
    </location>
</feature>
<dbReference type="Gene3D" id="3.20.20.80">
    <property type="entry name" value="Glycosidases"/>
    <property type="match status" value="1"/>
</dbReference>
<name>A0ABP0HPL6_9DINO</name>
<organism evidence="7 8">
    <name type="scientific">Durusdinium trenchii</name>
    <dbReference type="NCBI Taxonomy" id="1381693"/>
    <lineage>
        <taxon>Eukaryota</taxon>
        <taxon>Sar</taxon>
        <taxon>Alveolata</taxon>
        <taxon>Dinophyceae</taxon>
        <taxon>Suessiales</taxon>
        <taxon>Symbiodiniaceae</taxon>
        <taxon>Durusdinium</taxon>
    </lineage>
</organism>
<protein>
    <submittedName>
        <fullName evidence="7">Endoglycoceramidase (EGCase) (Glycosphingolipid-specific enzyme) (GSL-specific enzyme)</fullName>
    </submittedName>
</protein>
<evidence type="ECO:0000256" key="2">
    <source>
        <dbReference type="ARBA" id="ARBA00022801"/>
    </source>
</evidence>
<dbReference type="InterPro" id="IPR001547">
    <property type="entry name" value="Glyco_hydro_5"/>
</dbReference>
<reference evidence="7 8" key="1">
    <citation type="submission" date="2024-02" db="EMBL/GenBank/DDBJ databases">
        <authorList>
            <person name="Chen Y."/>
            <person name="Shah S."/>
            <person name="Dougan E. K."/>
            <person name="Thang M."/>
            <person name="Chan C."/>
        </authorList>
    </citation>
    <scope>NUCLEOTIDE SEQUENCE [LARGE SCALE GENOMIC DNA]</scope>
</reference>